<dbReference type="Proteomes" id="UP001303473">
    <property type="component" value="Unassembled WGS sequence"/>
</dbReference>
<organism evidence="2 3">
    <name type="scientific">Diplogelasinospora grovesii</name>
    <dbReference type="NCBI Taxonomy" id="303347"/>
    <lineage>
        <taxon>Eukaryota</taxon>
        <taxon>Fungi</taxon>
        <taxon>Dikarya</taxon>
        <taxon>Ascomycota</taxon>
        <taxon>Pezizomycotina</taxon>
        <taxon>Sordariomycetes</taxon>
        <taxon>Sordariomycetidae</taxon>
        <taxon>Sordariales</taxon>
        <taxon>Diplogelasinosporaceae</taxon>
        <taxon>Diplogelasinospora</taxon>
    </lineage>
</organism>
<gene>
    <name evidence="2" type="ORF">QBC46DRAFT_96996</name>
</gene>
<proteinExistence type="predicted"/>
<keyword evidence="3" id="KW-1185">Reference proteome</keyword>
<feature type="compositionally biased region" description="Basic and acidic residues" evidence="1">
    <location>
        <begin position="391"/>
        <end position="422"/>
    </location>
</feature>
<accession>A0AAN6NKL1</accession>
<evidence type="ECO:0000313" key="2">
    <source>
        <dbReference type="EMBL" id="KAK3945728.1"/>
    </source>
</evidence>
<evidence type="ECO:0000256" key="1">
    <source>
        <dbReference type="SAM" id="MobiDB-lite"/>
    </source>
</evidence>
<feature type="compositionally biased region" description="Pro residues" evidence="1">
    <location>
        <begin position="280"/>
        <end position="294"/>
    </location>
</feature>
<feature type="compositionally biased region" description="Low complexity" evidence="1">
    <location>
        <begin position="295"/>
        <end position="310"/>
    </location>
</feature>
<protein>
    <submittedName>
        <fullName evidence="2">Uncharacterized protein</fullName>
    </submittedName>
</protein>
<dbReference type="AlphaFoldDB" id="A0AAN6NKL1"/>
<sequence>MFNSKGERLRCRKQYPHLAALLRDTFSESRPSIDLDRKHTRAKDVCSTCFTEELKGTVLTLEDQKNARKDASPEDSQGVKAARKRIGKEAASRIAASRQTLSILNSHDRKTFFENLAHPELENYIAPSDLANSQYFKELFGSSHYGLWAAPPELAGSPAGSSIGKVTVPEAAPRLEKGKTFIRMLQEIQAKLPHQDGVLPPGSLIKMKEAVRQQMERVKPLEMHVVYKEEDEGMIKGEEKATPEDSNNDNNGGSDSPSGPSGSDDEGDEENKGGDAAAPPADPAPRPERSPPSSPTLNSTPSPSMAPAAPKDNDAGDEPAGWEWNDPEIDNDAATESTRTSGRVCTPSVSSHAETLVDAPQHAGNIHRTPGKNAARNKRKQRQKKKKEQKQKHALEMEEGEIREPEKPKHLEPPEYDPKKRETIKKTSRELLDVVRMGVSAGDLAEMVKEQERKHGIIGMSMVDALKAKARENEGIFERLKKQPQQLPAISTLPNLFNPLPPLLVKPPPSGHPFDTGTVHDRAVVAAVLTDPALGLTTTYEAGKHFTHLEVTRRPGQSIQGALQETQDRLRALKK</sequence>
<feature type="compositionally biased region" description="Low complexity" evidence="1">
    <location>
        <begin position="244"/>
        <end position="262"/>
    </location>
</feature>
<feature type="compositionally biased region" description="Basic residues" evidence="1">
    <location>
        <begin position="375"/>
        <end position="390"/>
    </location>
</feature>
<name>A0AAN6NKL1_9PEZI</name>
<reference evidence="3" key="1">
    <citation type="journal article" date="2023" name="Mol. Phylogenet. Evol.">
        <title>Genome-scale phylogeny and comparative genomics of the fungal order Sordariales.</title>
        <authorList>
            <person name="Hensen N."/>
            <person name="Bonometti L."/>
            <person name="Westerberg I."/>
            <person name="Brannstrom I.O."/>
            <person name="Guillou S."/>
            <person name="Cros-Aarteil S."/>
            <person name="Calhoun S."/>
            <person name="Haridas S."/>
            <person name="Kuo A."/>
            <person name="Mondo S."/>
            <person name="Pangilinan J."/>
            <person name="Riley R."/>
            <person name="LaButti K."/>
            <person name="Andreopoulos B."/>
            <person name="Lipzen A."/>
            <person name="Chen C."/>
            <person name="Yan M."/>
            <person name="Daum C."/>
            <person name="Ng V."/>
            <person name="Clum A."/>
            <person name="Steindorff A."/>
            <person name="Ohm R.A."/>
            <person name="Martin F."/>
            <person name="Silar P."/>
            <person name="Natvig D.O."/>
            <person name="Lalanne C."/>
            <person name="Gautier V."/>
            <person name="Ament-Velasquez S.L."/>
            <person name="Kruys A."/>
            <person name="Hutchinson M.I."/>
            <person name="Powell A.J."/>
            <person name="Barry K."/>
            <person name="Miller A.N."/>
            <person name="Grigoriev I.V."/>
            <person name="Debuchy R."/>
            <person name="Gladieux P."/>
            <person name="Hiltunen Thoren M."/>
            <person name="Johannesson H."/>
        </authorList>
    </citation>
    <scope>NUCLEOTIDE SEQUENCE [LARGE SCALE GENOMIC DNA]</scope>
    <source>
        <strain evidence="3">CBS 340.73</strain>
    </source>
</reference>
<feature type="compositionally biased region" description="Polar residues" evidence="1">
    <location>
        <begin position="334"/>
        <end position="353"/>
    </location>
</feature>
<comment type="caution">
    <text evidence="2">The sequence shown here is derived from an EMBL/GenBank/DDBJ whole genome shotgun (WGS) entry which is preliminary data.</text>
</comment>
<feature type="region of interest" description="Disordered" evidence="1">
    <location>
        <begin position="239"/>
        <end position="422"/>
    </location>
</feature>
<evidence type="ECO:0000313" key="3">
    <source>
        <dbReference type="Proteomes" id="UP001303473"/>
    </source>
</evidence>
<dbReference type="EMBL" id="MU853754">
    <property type="protein sequence ID" value="KAK3945728.1"/>
    <property type="molecule type" value="Genomic_DNA"/>
</dbReference>